<keyword evidence="3" id="KW-0645">Protease</keyword>
<organism evidence="3 4">
    <name type="scientific">Pseudoxanthomonas sacheonensis</name>
    <dbReference type="NCBI Taxonomy" id="443615"/>
    <lineage>
        <taxon>Bacteria</taxon>
        <taxon>Pseudomonadati</taxon>
        <taxon>Pseudomonadota</taxon>
        <taxon>Gammaproteobacteria</taxon>
        <taxon>Lysobacterales</taxon>
        <taxon>Lysobacteraceae</taxon>
        <taxon>Pseudoxanthomonas</taxon>
    </lineage>
</organism>
<dbReference type="RefSeq" id="WP_310092390.1">
    <property type="nucleotide sequence ID" value="NZ_JAVDTT010000002.1"/>
</dbReference>
<evidence type="ECO:0000256" key="1">
    <source>
        <dbReference type="SAM" id="Phobius"/>
    </source>
</evidence>
<evidence type="ECO:0000259" key="2">
    <source>
        <dbReference type="Pfam" id="PF02517"/>
    </source>
</evidence>
<gene>
    <name evidence="3" type="ORF">J2W94_001812</name>
</gene>
<feature type="transmembrane region" description="Helical" evidence="1">
    <location>
        <begin position="176"/>
        <end position="193"/>
    </location>
</feature>
<keyword evidence="3" id="KW-0378">Hydrolase</keyword>
<dbReference type="GO" id="GO:0008233">
    <property type="term" value="F:peptidase activity"/>
    <property type="evidence" value="ECO:0007669"/>
    <property type="project" value="UniProtKB-KW"/>
</dbReference>
<dbReference type="InterPro" id="IPR003675">
    <property type="entry name" value="Rce1/LyrA-like_dom"/>
</dbReference>
<feature type="domain" description="CAAX prenyl protease 2/Lysostaphin resistance protein A-like" evidence="2">
    <location>
        <begin position="118"/>
        <end position="212"/>
    </location>
</feature>
<dbReference type="Pfam" id="PF02517">
    <property type="entry name" value="Rce1-like"/>
    <property type="match status" value="1"/>
</dbReference>
<feature type="transmembrane region" description="Helical" evidence="1">
    <location>
        <begin position="65"/>
        <end position="91"/>
    </location>
</feature>
<feature type="transmembrane region" description="Helical" evidence="1">
    <location>
        <begin position="36"/>
        <end position="53"/>
    </location>
</feature>
<keyword evidence="1" id="KW-0472">Membrane</keyword>
<protein>
    <submittedName>
        <fullName evidence="3">Membrane protease YdiL (CAAX protease family)</fullName>
    </submittedName>
</protein>
<keyword evidence="4" id="KW-1185">Reference proteome</keyword>
<dbReference type="EMBL" id="JAVDTT010000002">
    <property type="protein sequence ID" value="MDR6841527.1"/>
    <property type="molecule type" value="Genomic_DNA"/>
</dbReference>
<proteinExistence type="predicted"/>
<dbReference type="GO" id="GO:0006508">
    <property type="term" value="P:proteolysis"/>
    <property type="evidence" value="ECO:0007669"/>
    <property type="project" value="UniProtKB-KW"/>
</dbReference>
<name>A0ABU1RSF5_9GAMM</name>
<dbReference type="Proteomes" id="UP001254759">
    <property type="component" value="Unassembled WGS sequence"/>
</dbReference>
<evidence type="ECO:0000313" key="4">
    <source>
        <dbReference type="Proteomes" id="UP001254759"/>
    </source>
</evidence>
<feature type="transmembrane region" description="Helical" evidence="1">
    <location>
        <begin position="152"/>
        <end position="170"/>
    </location>
</feature>
<feature type="transmembrane region" description="Helical" evidence="1">
    <location>
        <begin position="111"/>
        <end position="132"/>
    </location>
</feature>
<comment type="caution">
    <text evidence="3">The sequence shown here is derived from an EMBL/GenBank/DDBJ whole genome shotgun (WGS) entry which is preliminary data.</text>
</comment>
<accession>A0ABU1RSF5</accession>
<keyword evidence="1" id="KW-1133">Transmembrane helix</keyword>
<feature type="transmembrane region" description="Helical" evidence="1">
    <location>
        <begin position="200"/>
        <end position="222"/>
    </location>
</feature>
<reference evidence="3 4" key="1">
    <citation type="submission" date="2023-07" db="EMBL/GenBank/DDBJ databases">
        <title>Sorghum-associated microbial communities from plants grown in Nebraska, USA.</title>
        <authorList>
            <person name="Schachtman D."/>
        </authorList>
    </citation>
    <scope>NUCLEOTIDE SEQUENCE [LARGE SCALE GENOMIC DNA]</scope>
    <source>
        <strain evidence="3 4">BE107</strain>
    </source>
</reference>
<evidence type="ECO:0000313" key="3">
    <source>
        <dbReference type="EMBL" id="MDR6841527.1"/>
    </source>
</evidence>
<sequence length="223" mass="24301">MEDAPLTPSRPATAQTLLVAFGSLCVLLAPHFGVPMFLYPLLGLGLCAGMLRYQRLGFADIGFRWRALGLVPLLVGGTLGVAYAMANYAAIGPMLARLLGEPPDLSSFDFVRAHLSGYLIALALAWVIGGFYEELVFRGFLQAMLLRHLPAWRGRPVVATTLVVLLFAAYHLQLGAFGVANALVFAVFAAAVRQRWPNNLWYVISFHACADMTAFTLMHLGYL</sequence>
<keyword evidence="1" id="KW-0812">Transmembrane</keyword>